<comment type="caution">
    <text evidence="3">The sequence shown here is derived from an EMBL/GenBank/DDBJ whole genome shotgun (WGS) entry which is preliminary data.</text>
</comment>
<name>A0A397JJU6_9GLOM</name>
<feature type="region of interest" description="Disordered" evidence="2">
    <location>
        <begin position="101"/>
        <end position="143"/>
    </location>
</feature>
<evidence type="ECO:0000256" key="1">
    <source>
        <dbReference type="SAM" id="Coils"/>
    </source>
</evidence>
<reference evidence="3 4" key="1">
    <citation type="submission" date="2018-08" db="EMBL/GenBank/DDBJ databases">
        <title>Genome and evolution of the arbuscular mycorrhizal fungus Diversispora epigaea (formerly Glomus versiforme) and its bacterial endosymbionts.</title>
        <authorList>
            <person name="Sun X."/>
            <person name="Fei Z."/>
            <person name="Harrison M."/>
        </authorList>
    </citation>
    <scope>NUCLEOTIDE SEQUENCE [LARGE SCALE GENOMIC DNA]</scope>
    <source>
        <strain evidence="3 4">IT104</strain>
    </source>
</reference>
<gene>
    <name evidence="3" type="ORF">Glove_21g14</name>
</gene>
<feature type="compositionally biased region" description="Polar residues" evidence="2">
    <location>
        <begin position="120"/>
        <end position="143"/>
    </location>
</feature>
<feature type="compositionally biased region" description="Acidic residues" evidence="2">
    <location>
        <begin position="106"/>
        <end position="115"/>
    </location>
</feature>
<dbReference type="EMBL" id="PQFF01000019">
    <property type="protein sequence ID" value="RHZ88625.1"/>
    <property type="molecule type" value="Genomic_DNA"/>
</dbReference>
<organism evidence="3 4">
    <name type="scientific">Diversispora epigaea</name>
    <dbReference type="NCBI Taxonomy" id="1348612"/>
    <lineage>
        <taxon>Eukaryota</taxon>
        <taxon>Fungi</taxon>
        <taxon>Fungi incertae sedis</taxon>
        <taxon>Mucoromycota</taxon>
        <taxon>Glomeromycotina</taxon>
        <taxon>Glomeromycetes</taxon>
        <taxon>Diversisporales</taxon>
        <taxon>Diversisporaceae</taxon>
        <taxon>Diversispora</taxon>
    </lineage>
</organism>
<keyword evidence="1" id="KW-0175">Coiled coil</keyword>
<evidence type="ECO:0000256" key="2">
    <source>
        <dbReference type="SAM" id="MobiDB-lite"/>
    </source>
</evidence>
<dbReference type="Proteomes" id="UP000266861">
    <property type="component" value="Unassembled WGS sequence"/>
</dbReference>
<proteinExistence type="predicted"/>
<sequence>MDYKVPTHAEIDIYFSVNSISKWQLFNAYINFKLEDGRVHTASELFRTFCGSLVCIESGSYFKFVTEYVKKLKMATKSLRAQVSKSKALDDITNAIIRKRKRDSDGNDNDDDNDDDGHINSGTFNNKQKTNEESSSFKNQRSGDGNVYELKSDFRLICDADQDEILFGKIKPPKVKNHKFVANQALAKLANLMKDALDLGIHDETYGVLINGNRIEFWRITLNYDGLYQFMSLVEMMFPTEVAEFIVILSVMERCYELKLVLETEQRSMRKASIRKDIQARLAELKGVALNTIPYPRSNAILIQYQEEIRNLENKANYYQEIDSIDKLANWLAGLKKEDPVRHANESITWFSKRKPELASQKLNKYGKEYWKLSPDANKPHISSEYAKKVQDLMNNKEDYIIGIVNNWEMGRMELRIPNDNNSTIIGSKEE</sequence>
<protein>
    <submittedName>
        <fullName evidence="3">Uncharacterized protein</fullName>
    </submittedName>
</protein>
<evidence type="ECO:0000313" key="3">
    <source>
        <dbReference type="EMBL" id="RHZ88625.1"/>
    </source>
</evidence>
<evidence type="ECO:0000313" key="4">
    <source>
        <dbReference type="Proteomes" id="UP000266861"/>
    </source>
</evidence>
<keyword evidence="4" id="KW-1185">Reference proteome</keyword>
<feature type="coiled-coil region" evidence="1">
    <location>
        <begin position="295"/>
        <end position="322"/>
    </location>
</feature>
<accession>A0A397JJU6</accession>
<dbReference type="OrthoDB" id="2419075at2759"/>
<dbReference type="AlphaFoldDB" id="A0A397JJU6"/>